<feature type="region of interest" description="Disordered" evidence="1">
    <location>
        <begin position="256"/>
        <end position="278"/>
    </location>
</feature>
<feature type="compositionally biased region" description="Basic and acidic residues" evidence="1">
    <location>
        <begin position="367"/>
        <end position="380"/>
    </location>
</feature>
<dbReference type="CDD" id="cd09275">
    <property type="entry name" value="RNase_HI_RT_DIRS1"/>
    <property type="match status" value="1"/>
</dbReference>
<dbReference type="VEuPathDB" id="TriTrypDB:BSAL_35910"/>
<keyword evidence="4" id="KW-1185">Reference proteome</keyword>
<dbReference type="InterPro" id="IPR052055">
    <property type="entry name" value="Hepadnavirus_pol/RT"/>
</dbReference>
<dbReference type="InterPro" id="IPR041577">
    <property type="entry name" value="RT_RNaseH_2"/>
</dbReference>
<evidence type="ECO:0000256" key="1">
    <source>
        <dbReference type="SAM" id="MobiDB-lite"/>
    </source>
</evidence>
<feature type="region of interest" description="Disordered" evidence="1">
    <location>
        <begin position="23"/>
        <end position="61"/>
    </location>
</feature>
<dbReference type="PANTHER" id="PTHR33050:SF7">
    <property type="entry name" value="RIBONUCLEASE H"/>
    <property type="match status" value="1"/>
</dbReference>
<sequence length="915" mass="101241">MRQQKTADKKTARAVSGFARAVSANEVTTTNPVPPRCQTTTATTTNHPANPIQARSSREDGDECINTNRVAIPVLNKKFFDDTNGTTAPAGGMEKDIGSMGRAEQDVRFSLRTIHEDTTNAVAATAMPSTEENRGIPTIGWECQATILHHEDVRGGSQDCDRCMWPPAASRRGTTTQVSRGAGGCRNGTKPSVCEPRRCEAVDNEHDDRIGHGGSSVGGDCVADFFTWPTSVGRGAPPGEKPHDVSAAPFSNVFRRESSPEDRPVFSQLQNPVPNEPTRDCMGAAAACCPVTGTANRLPSTEPKDGTREDSLIYHEGCAISEARRLDNDGVERSNNGAAADLFEAREREDADEVYSPRSSAGTTGRRNGERLQKSEQSVPKRRDVLRLLRRRRRTMIASDESGLPLHVKHVPQISWDKVRELIQTYAQELTSIFDASIKYFVSAESVRELGGWGRRGDVCVLSDEDIATLVAANLIIEVNGAAEANCRTFSVSEESKGRRRWILHPVVLNDATESAAEQYFWLIPDVDLFPQMESVTQAVTEEAAVCFDFAAFFHCLPVLHNEFVFTGPGGRKFAAQTVPTGSRQAPLAAQIISTALAKAAMTITKATNVTAHCWIDNVRFCGKKETLEAVASCFRKIVANIGIVISEDTGVTASYTFLGIEFMHGPAMVKIGSKARSKLTTWLEENLLDDHPQDNRPTKTRGLSFLEIERMLGLCLWAQQVTQQLVDYYYVIKFFRRKVKLFEKTMQDYELEMWTDTKRQWKLWAEALLSTRVVLLPTNSPRNTYTLTTDASNSGFGAVLRTPIGVRVVSGKWTEKESAHHINMKELIALRIAIVAFTHELQEASDIHLVVDNTSVIGRFNRLCPPRSFEAAQEIMRIRRVVRGIRTTIRYIKSASNEADGLSRGKRYTPEQSN</sequence>
<organism evidence="3 4">
    <name type="scientific">Bodo saltans</name>
    <name type="common">Flagellated protozoan</name>
    <dbReference type="NCBI Taxonomy" id="75058"/>
    <lineage>
        <taxon>Eukaryota</taxon>
        <taxon>Discoba</taxon>
        <taxon>Euglenozoa</taxon>
        <taxon>Kinetoplastea</taxon>
        <taxon>Metakinetoplastina</taxon>
        <taxon>Eubodonida</taxon>
        <taxon>Bodonidae</taxon>
        <taxon>Bodo</taxon>
    </lineage>
</organism>
<dbReference type="SUPFAM" id="SSF56672">
    <property type="entry name" value="DNA/RNA polymerases"/>
    <property type="match status" value="1"/>
</dbReference>
<evidence type="ECO:0000313" key="3">
    <source>
        <dbReference type="EMBL" id="CUG92178.1"/>
    </source>
</evidence>
<evidence type="ECO:0000259" key="2">
    <source>
        <dbReference type="Pfam" id="PF17919"/>
    </source>
</evidence>
<proteinExistence type="predicted"/>
<dbReference type="EMBL" id="CYKH01002013">
    <property type="protein sequence ID" value="CUG92178.1"/>
    <property type="molecule type" value="Genomic_DNA"/>
</dbReference>
<name>A0A0S4JUD5_BODSA</name>
<evidence type="ECO:0000313" key="4">
    <source>
        <dbReference type="Proteomes" id="UP000051952"/>
    </source>
</evidence>
<dbReference type="AlphaFoldDB" id="A0A0S4JUD5"/>
<reference evidence="4" key="1">
    <citation type="submission" date="2015-09" db="EMBL/GenBank/DDBJ databases">
        <authorList>
            <consortium name="Pathogen Informatics"/>
        </authorList>
    </citation>
    <scope>NUCLEOTIDE SEQUENCE [LARGE SCALE GENOMIC DNA]</scope>
    <source>
        <strain evidence="4">Lake Konstanz</strain>
    </source>
</reference>
<dbReference type="OrthoDB" id="7692528at2759"/>
<feature type="compositionally biased region" description="Polar residues" evidence="1">
    <location>
        <begin position="357"/>
        <end position="366"/>
    </location>
</feature>
<dbReference type="Pfam" id="PF17919">
    <property type="entry name" value="RT_RNaseH_2"/>
    <property type="match status" value="1"/>
</dbReference>
<dbReference type="InterPro" id="IPR043502">
    <property type="entry name" value="DNA/RNA_pol_sf"/>
</dbReference>
<accession>A0A0S4JUD5</accession>
<feature type="region of interest" description="Disordered" evidence="1">
    <location>
        <begin position="329"/>
        <end position="380"/>
    </location>
</feature>
<dbReference type="PANTHER" id="PTHR33050">
    <property type="entry name" value="REVERSE TRANSCRIPTASE DOMAIN-CONTAINING PROTEIN"/>
    <property type="match status" value="1"/>
</dbReference>
<dbReference type="Proteomes" id="UP000051952">
    <property type="component" value="Unassembled WGS sequence"/>
</dbReference>
<gene>
    <name evidence="3" type="ORF">BSAL_35910</name>
</gene>
<feature type="domain" description="Reverse transcriptase/retrotransposon-derived protein RNase H-like" evidence="2">
    <location>
        <begin position="755"/>
        <end position="844"/>
    </location>
</feature>
<protein>
    <recommendedName>
        <fullName evidence="2">Reverse transcriptase/retrotransposon-derived protein RNase H-like domain-containing protein</fullName>
    </recommendedName>
</protein>